<reference evidence="2" key="2">
    <citation type="submission" date="2015-01" db="EMBL/GenBank/DDBJ databases">
        <title>Evolutionary Origins and Diversification of the Mycorrhizal Mutualists.</title>
        <authorList>
            <consortium name="DOE Joint Genome Institute"/>
            <consortium name="Mycorrhizal Genomics Consortium"/>
            <person name="Kohler A."/>
            <person name="Kuo A."/>
            <person name="Nagy L.G."/>
            <person name="Floudas D."/>
            <person name="Copeland A."/>
            <person name="Barry K.W."/>
            <person name="Cichocki N."/>
            <person name="Veneault-Fourrey C."/>
            <person name="LaButti K."/>
            <person name="Lindquist E.A."/>
            <person name="Lipzen A."/>
            <person name="Lundell T."/>
            <person name="Morin E."/>
            <person name="Murat C."/>
            <person name="Riley R."/>
            <person name="Ohm R."/>
            <person name="Sun H."/>
            <person name="Tunlid A."/>
            <person name="Henrissat B."/>
            <person name="Grigoriev I.V."/>
            <person name="Hibbett D.S."/>
            <person name="Martin F."/>
        </authorList>
    </citation>
    <scope>NUCLEOTIDE SEQUENCE [LARGE SCALE GENOMIC DNA]</scope>
    <source>
        <strain evidence="2">Marx 270</strain>
    </source>
</reference>
<name>A0A0C3KJQ7_PISTI</name>
<proteinExistence type="predicted"/>
<dbReference type="AlphaFoldDB" id="A0A0C3KJQ7"/>
<evidence type="ECO:0000313" key="1">
    <source>
        <dbReference type="EMBL" id="KIO09812.1"/>
    </source>
</evidence>
<evidence type="ECO:0000313" key="2">
    <source>
        <dbReference type="Proteomes" id="UP000054217"/>
    </source>
</evidence>
<sequence>MLNRVKLAEKLHANMMQLQELGVADYLLKTGRQSNSFKIGNDARADRITELTAEVDVLKREVQE</sequence>
<organism evidence="1 2">
    <name type="scientific">Pisolithus tinctorius Marx 270</name>
    <dbReference type="NCBI Taxonomy" id="870435"/>
    <lineage>
        <taxon>Eukaryota</taxon>
        <taxon>Fungi</taxon>
        <taxon>Dikarya</taxon>
        <taxon>Basidiomycota</taxon>
        <taxon>Agaricomycotina</taxon>
        <taxon>Agaricomycetes</taxon>
        <taxon>Agaricomycetidae</taxon>
        <taxon>Boletales</taxon>
        <taxon>Sclerodermatineae</taxon>
        <taxon>Pisolithaceae</taxon>
        <taxon>Pisolithus</taxon>
    </lineage>
</organism>
<gene>
    <name evidence="1" type="ORF">M404DRAFT_995807</name>
</gene>
<keyword evidence="2" id="KW-1185">Reference proteome</keyword>
<protein>
    <submittedName>
        <fullName evidence="1">Uncharacterized protein</fullName>
    </submittedName>
</protein>
<dbReference type="Proteomes" id="UP000054217">
    <property type="component" value="Unassembled WGS sequence"/>
</dbReference>
<dbReference type="InParanoid" id="A0A0C3KJQ7"/>
<dbReference type="EMBL" id="KN831953">
    <property type="protein sequence ID" value="KIO09812.1"/>
    <property type="molecule type" value="Genomic_DNA"/>
</dbReference>
<reference evidence="1 2" key="1">
    <citation type="submission" date="2014-04" db="EMBL/GenBank/DDBJ databases">
        <authorList>
            <consortium name="DOE Joint Genome Institute"/>
            <person name="Kuo A."/>
            <person name="Kohler A."/>
            <person name="Costa M.D."/>
            <person name="Nagy L.G."/>
            <person name="Floudas D."/>
            <person name="Copeland A."/>
            <person name="Barry K.W."/>
            <person name="Cichocki N."/>
            <person name="Veneault-Fourrey C."/>
            <person name="LaButti K."/>
            <person name="Lindquist E.A."/>
            <person name="Lipzen A."/>
            <person name="Lundell T."/>
            <person name="Morin E."/>
            <person name="Murat C."/>
            <person name="Sun H."/>
            <person name="Tunlid A."/>
            <person name="Henrissat B."/>
            <person name="Grigoriev I.V."/>
            <person name="Hibbett D.S."/>
            <person name="Martin F."/>
            <person name="Nordberg H.P."/>
            <person name="Cantor M.N."/>
            <person name="Hua S.X."/>
        </authorList>
    </citation>
    <scope>NUCLEOTIDE SEQUENCE [LARGE SCALE GENOMIC DNA]</scope>
    <source>
        <strain evidence="1 2">Marx 270</strain>
    </source>
</reference>
<dbReference type="HOGENOM" id="CLU_2868584_0_0_1"/>
<accession>A0A0C3KJQ7</accession>